<dbReference type="Proteomes" id="UP000706525">
    <property type="component" value="Unassembled WGS sequence"/>
</dbReference>
<name>A0ABN7ZMD6_9BURK</name>
<proteinExistence type="predicted"/>
<organism evidence="2 3">
    <name type="scientific">Cupriavidus pampae</name>
    <dbReference type="NCBI Taxonomy" id="659251"/>
    <lineage>
        <taxon>Bacteria</taxon>
        <taxon>Pseudomonadati</taxon>
        <taxon>Pseudomonadota</taxon>
        <taxon>Betaproteobacteria</taxon>
        <taxon>Burkholderiales</taxon>
        <taxon>Burkholderiaceae</taxon>
        <taxon>Cupriavidus</taxon>
    </lineage>
</organism>
<sequence length="478" mass="51864">MVGAVRNNGLSLNPQRPPPASSGRFYVGFYGAWASVTGMRVGHSTVDDFGNRMAALFDKAPLLPRTEVELSGDILTGLGAIMSATEIALAIKDFYRAVKRMLDSRQRVVNNIEERNRLYEYADSFRRRHGRHAAQSSANTDLIAPKLRDMKSSYDAMIACEEARTLDSADGSFAVKQATFLRDGVVQTGGVVSTIAHLATQSASASVAGAALGLGMGVGHFVEGVLSYREAKSEGEKSKKVLDKIANVSAYVDRAAGSTQEASSLKAVLVERKQFTPGSFEGIIRAARYASHAAASTNTSESVQVALRLLSQAHRNESQQTGKLAHAARRIAYGALRIACGTATLVAITVLGTNPWVLVGAAIISMVSVTIWLAYISYKKRASPKHDTDTEQARNQRLSKDISMAVTMLVDRTRESTLARKMVKAVLTDIGLDRKYFLLHKIAHFTGNPTIILQMDRFMERQINHLVTDAGARQKCGD</sequence>
<reference evidence="2 3" key="1">
    <citation type="submission" date="2021-08" db="EMBL/GenBank/DDBJ databases">
        <authorList>
            <person name="Peeters C."/>
        </authorList>
    </citation>
    <scope>NUCLEOTIDE SEQUENCE [LARGE SCALE GENOMIC DNA]</scope>
    <source>
        <strain evidence="2 3">LMG 32289</strain>
    </source>
</reference>
<evidence type="ECO:0000256" key="1">
    <source>
        <dbReference type="SAM" id="Phobius"/>
    </source>
</evidence>
<keyword evidence="1" id="KW-1133">Transmembrane helix</keyword>
<comment type="caution">
    <text evidence="2">The sequence shown here is derived from an EMBL/GenBank/DDBJ whole genome shotgun (WGS) entry which is preliminary data.</text>
</comment>
<evidence type="ECO:0000313" key="2">
    <source>
        <dbReference type="EMBL" id="CAG9187119.1"/>
    </source>
</evidence>
<gene>
    <name evidence="2" type="ORF">LMG32289_06776</name>
</gene>
<dbReference type="EMBL" id="CAJZAG010000033">
    <property type="protein sequence ID" value="CAG9187119.1"/>
    <property type="molecule type" value="Genomic_DNA"/>
</dbReference>
<dbReference type="RefSeq" id="WP_223995890.1">
    <property type="nucleotide sequence ID" value="NZ_CAJZAG010000033.1"/>
</dbReference>
<feature type="transmembrane region" description="Helical" evidence="1">
    <location>
        <begin position="331"/>
        <end position="350"/>
    </location>
</feature>
<keyword evidence="1" id="KW-0812">Transmembrane</keyword>
<evidence type="ECO:0000313" key="3">
    <source>
        <dbReference type="Proteomes" id="UP000706525"/>
    </source>
</evidence>
<accession>A0ABN7ZMD6</accession>
<feature type="transmembrane region" description="Helical" evidence="1">
    <location>
        <begin position="356"/>
        <end position="376"/>
    </location>
</feature>
<protein>
    <submittedName>
        <fullName evidence="2">Uncharacterized protein</fullName>
    </submittedName>
</protein>
<keyword evidence="1" id="KW-0472">Membrane</keyword>
<keyword evidence="3" id="KW-1185">Reference proteome</keyword>